<evidence type="ECO:0000256" key="2">
    <source>
        <dbReference type="ARBA" id="ARBA00007012"/>
    </source>
</evidence>
<comment type="subcellular location">
    <subcellularLocation>
        <location evidence="1 17">Mitochondrion inner membrane</location>
        <topology evidence="1 17">Multi-pass membrane protein</topology>
    </subcellularLocation>
</comment>
<evidence type="ECO:0000256" key="11">
    <source>
        <dbReference type="ARBA" id="ARBA00022989"/>
    </source>
</evidence>
<keyword evidence="14 17" id="KW-0496">Mitochondrion</keyword>
<evidence type="ECO:0000259" key="19">
    <source>
        <dbReference type="Pfam" id="PF00361"/>
    </source>
</evidence>
<feature type="transmembrane region" description="Helical" evidence="17">
    <location>
        <begin position="236"/>
        <end position="258"/>
    </location>
</feature>
<dbReference type="AlphaFoldDB" id="A0A343W6A3"/>
<keyword evidence="6 17" id="KW-0679">Respiratory chain</keyword>
<dbReference type="InterPro" id="IPR003917">
    <property type="entry name" value="NADH_UbQ_OxRdtase_chain2"/>
</dbReference>
<dbReference type="GO" id="GO:0005743">
    <property type="term" value="C:mitochondrial inner membrane"/>
    <property type="evidence" value="ECO:0007669"/>
    <property type="project" value="UniProtKB-SubCell"/>
</dbReference>
<feature type="transmembrane region" description="Helical" evidence="17">
    <location>
        <begin position="199"/>
        <end position="224"/>
    </location>
</feature>
<comment type="similarity">
    <text evidence="2 17">Belongs to the complex I subunit 2 family.</text>
</comment>
<evidence type="ECO:0000256" key="10">
    <source>
        <dbReference type="ARBA" id="ARBA00022982"/>
    </source>
</evidence>
<reference evidence="20" key="1">
    <citation type="journal article" date="2018" name="Mol. Phylogenet. Evol.">
        <title>Phylogeny, evolution and mitochondrial gene order rearrangement in scale worms (Aphroditiformia, Annelida).</title>
        <authorList>
            <person name="Zhang Y."/>
            <person name="Sun J."/>
            <person name="Rouse G.W."/>
            <person name="Wiklund H."/>
            <person name="Pleijel F."/>
            <person name="Watanabe H.K."/>
            <person name="Chen C."/>
            <person name="Qian P.-Y."/>
            <person name="Qiu J.-W."/>
        </authorList>
    </citation>
    <scope>NUCLEOTIDE SEQUENCE</scope>
</reference>
<dbReference type="PRINTS" id="PR01436">
    <property type="entry name" value="NADHDHGNASE2"/>
</dbReference>
<dbReference type="GO" id="GO:0008137">
    <property type="term" value="F:NADH dehydrogenase (ubiquinone) activity"/>
    <property type="evidence" value="ECO:0007669"/>
    <property type="project" value="UniProtKB-EC"/>
</dbReference>
<accession>A0A343W6A3</accession>
<evidence type="ECO:0000256" key="13">
    <source>
        <dbReference type="ARBA" id="ARBA00023075"/>
    </source>
</evidence>
<keyword evidence="11 17" id="KW-1133">Transmembrane helix</keyword>
<keyword evidence="5" id="KW-0813">Transport</keyword>
<feature type="transmembrane region" description="Helical" evidence="17">
    <location>
        <begin position="137"/>
        <end position="163"/>
    </location>
</feature>
<feature type="transmembrane region" description="Helical" evidence="17">
    <location>
        <begin position="313"/>
        <end position="336"/>
    </location>
</feature>
<evidence type="ECO:0000256" key="17">
    <source>
        <dbReference type="RuleBase" id="RU003403"/>
    </source>
</evidence>
<protein>
    <recommendedName>
        <fullName evidence="4 17">NADH-ubiquinone oxidoreductase chain 2</fullName>
        <ecNumber evidence="3 17">7.1.1.2</ecNumber>
    </recommendedName>
</protein>
<sequence length="337" mass="37372">MSSFPFISLFSLTLVLGSMMSLSGNHWIFVWMGLELNLLSFIPLLTFSDLNQESEAAMKYFLAQALGSGLILLSALSFYLKDQVSLDPALIKTLMITGLLTKLGMPPCHFWFPSVMSLISWPMCILLTTWQKLIPTLLIFYLLNSSFSFFTTFMLSMAALIGGIGGMNQTQLRPLLAYSSIGHMTWMLAASFISYSSSFIYLLSYIIISVPLMFIFWVSSLSLTNSINSIFSSPKMLLLSLSLLLLSLGGIPPLLGFFPKWLVLENLSLLSPLFTLVILLGSLLNLFYYLNLMFVGILKNSKSLIILPQSSMFPLLSPLTLIASLTLGIGPLLFILI</sequence>
<evidence type="ECO:0000256" key="14">
    <source>
        <dbReference type="ARBA" id="ARBA00023128"/>
    </source>
</evidence>
<dbReference type="Pfam" id="PF00361">
    <property type="entry name" value="Proton_antipo_M"/>
    <property type="match status" value="1"/>
</dbReference>
<feature type="transmembrane region" description="Helical" evidence="17">
    <location>
        <begin position="110"/>
        <end position="131"/>
    </location>
</feature>
<keyword evidence="7 17" id="KW-0812">Transmembrane</keyword>
<evidence type="ECO:0000256" key="7">
    <source>
        <dbReference type="ARBA" id="ARBA00022692"/>
    </source>
</evidence>
<keyword evidence="18" id="KW-0732">Signal</keyword>
<evidence type="ECO:0000256" key="8">
    <source>
        <dbReference type="ARBA" id="ARBA00022792"/>
    </source>
</evidence>
<evidence type="ECO:0000256" key="12">
    <source>
        <dbReference type="ARBA" id="ARBA00023027"/>
    </source>
</evidence>
<keyword evidence="10 17" id="KW-0249">Electron transport</keyword>
<evidence type="ECO:0000256" key="6">
    <source>
        <dbReference type="ARBA" id="ARBA00022660"/>
    </source>
</evidence>
<feature type="domain" description="NADH:quinone oxidoreductase/Mrp antiporter transmembrane" evidence="19">
    <location>
        <begin position="25"/>
        <end position="283"/>
    </location>
</feature>
<dbReference type="GO" id="GO:0006120">
    <property type="term" value="P:mitochondrial electron transport, NADH to ubiquinone"/>
    <property type="evidence" value="ECO:0007669"/>
    <property type="project" value="InterPro"/>
</dbReference>
<evidence type="ECO:0000256" key="4">
    <source>
        <dbReference type="ARBA" id="ARBA00021008"/>
    </source>
</evidence>
<evidence type="ECO:0000256" key="3">
    <source>
        <dbReference type="ARBA" id="ARBA00012944"/>
    </source>
</evidence>
<keyword evidence="13 17" id="KW-0830">Ubiquinone</keyword>
<keyword evidence="15 17" id="KW-0472">Membrane</keyword>
<dbReference type="PANTHER" id="PTHR46552">
    <property type="entry name" value="NADH-UBIQUINONE OXIDOREDUCTASE CHAIN 2"/>
    <property type="match status" value="1"/>
</dbReference>
<dbReference type="InterPro" id="IPR001750">
    <property type="entry name" value="ND/Mrp_TM"/>
</dbReference>
<evidence type="ECO:0000256" key="1">
    <source>
        <dbReference type="ARBA" id="ARBA00004448"/>
    </source>
</evidence>
<comment type="catalytic activity">
    <reaction evidence="16 17">
        <text>a ubiquinone + NADH + 5 H(+)(in) = a ubiquinol + NAD(+) + 4 H(+)(out)</text>
        <dbReference type="Rhea" id="RHEA:29091"/>
        <dbReference type="Rhea" id="RHEA-COMP:9565"/>
        <dbReference type="Rhea" id="RHEA-COMP:9566"/>
        <dbReference type="ChEBI" id="CHEBI:15378"/>
        <dbReference type="ChEBI" id="CHEBI:16389"/>
        <dbReference type="ChEBI" id="CHEBI:17976"/>
        <dbReference type="ChEBI" id="CHEBI:57540"/>
        <dbReference type="ChEBI" id="CHEBI:57945"/>
        <dbReference type="EC" id="7.1.1.2"/>
    </reaction>
</comment>
<evidence type="ECO:0000256" key="9">
    <source>
        <dbReference type="ARBA" id="ARBA00022967"/>
    </source>
</evidence>
<feature type="chain" id="PRO_5016641204" description="NADH-ubiquinone oxidoreductase chain 2" evidence="18">
    <location>
        <begin position="18"/>
        <end position="337"/>
    </location>
</feature>
<geneLocation type="mitochondrion" evidence="20"/>
<dbReference type="PANTHER" id="PTHR46552:SF1">
    <property type="entry name" value="NADH-UBIQUINONE OXIDOREDUCTASE CHAIN 2"/>
    <property type="match status" value="1"/>
</dbReference>
<evidence type="ECO:0000256" key="5">
    <source>
        <dbReference type="ARBA" id="ARBA00022448"/>
    </source>
</evidence>
<proteinExistence type="inferred from homology"/>
<keyword evidence="12 17" id="KW-0520">NAD</keyword>
<keyword evidence="8 17" id="KW-0999">Mitochondrion inner membrane</keyword>
<dbReference type="InterPro" id="IPR050175">
    <property type="entry name" value="Complex_I_Subunit_2"/>
</dbReference>
<evidence type="ECO:0000256" key="15">
    <source>
        <dbReference type="ARBA" id="ARBA00023136"/>
    </source>
</evidence>
<evidence type="ECO:0000313" key="20">
    <source>
        <dbReference type="EMBL" id="AVW86125.1"/>
    </source>
</evidence>
<feature type="transmembrane region" description="Helical" evidence="17">
    <location>
        <begin position="175"/>
        <end position="193"/>
    </location>
</feature>
<feature type="transmembrane region" description="Helical" evidence="17">
    <location>
        <begin position="60"/>
        <end position="80"/>
    </location>
</feature>
<dbReference type="EC" id="7.1.1.2" evidence="3 17"/>
<gene>
    <name evidence="20" type="primary">ND2</name>
</gene>
<name>A0A343W6A3_9ANNE</name>
<feature type="transmembrane region" description="Helical" evidence="17">
    <location>
        <begin position="270"/>
        <end position="292"/>
    </location>
</feature>
<evidence type="ECO:0000256" key="18">
    <source>
        <dbReference type="SAM" id="SignalP"/>
    </source>
</evidence>
<comment type="function">
    <text evidence="17">Core subunit of the mitochondrial membrane respiratory chain NADH dehydrogenase (Complex I) which catalyzes electron transfer from NADH through the respiratory chain, using ubiquinone as an electron acceptor. Essential for the catalytic activity and assembly of complex I.</text>
</comment>
<dbReference type="EMBL" id="KY753830">
    <property type="protein sequence ID" value="AVW86125.1"/>
    <property type="molecule type" value="Genomic_DNA"/>
</dbReference>
<feature type="signal peptide" evidence="18">
    <location>
        <begin position="1"/>
        <end position="17"/>
    </location>
</feature>
<keyword evidence="9 17" id="KW-1278">Translocase</keyword>
<evidence type="ECO:0000256" key="16">
    <source>
        <dbReference type="ARBA" id="ARBA00049551"/>
    </source>
</evidence>
<organism evidence="20">
    <name type="scientific">Halosydna sp. YZ-2018</name>
    <dbReference type="NCBI Taxonomy" id="2153331"/>
    <lineage>
        <taxon>Eukaryota</taxon>
        <taxon>Metazoa</taxon>
        <taxon>Spiralia</taxon>
        <taxon>Lophotrochozoa</taxon>
        <taxon>Annelida</taxon>
        <taxon>Polychaeta</taxon>
        <taxon>Errantia</taxon>
        <taxon>Phyllodocida</taxon>
        <taxon>Polynoidae</taxon>
        <taxon>Halosydna</taxon>
    </lineage>
</organism>